<proteinExistence type="predicted"/>
<reference evidence="2 3" key="1">
    <citation type="submission" date="2018-07" db="EMBL/GenBank/DDBJ databases">
        <title>Erythrobacter nanhaiensis sp. nov., a novel member of the genus Erythrobacter isolated from the South China Sea.</title>
        <authorList>
            <person name="Chen X."/>
            <person name="Liu J."/>
        </authorList>
    </citation>
    <scope>NUCLEOTIDE SEQUENCE [LARGE SCALE GENOMIC DNA]</scope>
    <source>
        <strain evidence="2 3">S-5</strain>
    </source>
</reference>
<dbReference type="RefSeq" id="WP_115490452.1">
    <property type="nucleotide sequence ID" value="NZ_JACHWW010000001.1"/>
</dbReference>
<evidence type="ECO:0000256" key="1">
    <source>
        <dbReference type="SAM" id="MobiDB-lite"/>
    </source>
</evidence>
<dbReference type="EMBL" id="QRBB01000001">
    <property type="protein sequence ID" value="RDS76217.1"/>
    <property type="molecule type" value="Genomic_DNA"/>
</dbReference>
<evidence type="ECO:0000313" key="3">
    <source>
        <dbReference type="Proteomes" id="UP000254101"/>
    </source>
</evidence>
<protein>
    <submittedName>
        <fullName evidence="2">Uncharacterized protein</fullName>
    </submittedName>
</protein>
<keyword evidence="3" id="KW-1185">Reference proteome</keyword>
<dbReference type="Proteomes" id="UP000254101">
    <property type="component" value="Unassembled WGS sequence"/>
</dbReference>
<accession>A0A395LIU6</accession>
<dbReference type="AlphaFoldDB" id="A0A395LIU6"/>
<name>A0A395LIU6_9SPHN</name>
<dbReference type="OrthoDB" id="7410599at2"/>
<comment type="caution">
    <text evidence="2">The sequence shown here is derived from an EMBL/GenBank/DDBJ whole genome shotgun (WGS) entry which is preliminary data.</text>
</comment>
<sequence>MRVLPYFVGAAAVVAIGGAVAGGAIDTTPRKIHDSTTVPGNSISFGERERTRQISANHYPLRTPDETVEVAELRERGLYSQDRYARSYYVDDAGTEVEDFDFAAYETEERRWEAGQHRTHGRQRIASRQTETRRDATRPLDLQRPAQVAEAEVQYVSRPVVQDTSGMSGR</sequence>
<organism evidence="2 3">
    <name type="scientific">Alteriqipengyuania lutimaris</name>
    <dbReference type="NCBI Taxonomy" id="1538146"/>
    <lineage>
        <taxon>Bacteria</taxon>
        <taxon>Pseudomonadati</taxon>
        <taxon>Pseudomonadota</taxon>
        <taxon>Alphaproteobacteria</taxon>
        <taxon>Sphingomonadales</taxon>
        <taxon>Erythrobacteraceae</taxon>
        <taxon>Alteriqipengyuania</taxon>
    </lineage>
</organism>
<gene>
    <name evidence="2" type="ORF">DL238_00350</name>
</gene>
<evidence type="ECO:0000313" key="2">
    <source>
        <dbReference type="EMBL" id="RDS76217.1"/>
    </source>
</evidence>
<feature type="region of interest" description="Disordered" evidence="1">
    <location>
        <begin position="111"/>
        <end position="149"/>
    </location>
</feature>